<dbReference type="PROSITE" id="PS51898">
    <property type="entry name" value="TYR_RECOMBINASE"/>
    <property type="match status" value="1"/>
</dbReference>
<proteinExistence type="predicted"/>
<reference evidence="4" key="4">
    <citation type="submission" date="2020-07" db="EMBL/GenBank/DDBJ databases">
        <authorList>
            <consortium name="NCBI Pathogen Detection Project"/>
        </authorList>
    </citation>
    <scope>NUCLEOTIDE SEQUENCE</scope>
    <source>
        <strain evidence="4">C25</strain>
    </source>
</reference>
<dbReference type="EMBL" id="LN835295">
    <property type="protein sequence ID" value="CRG98283.1"/>
    <property type="molecule type" value="Genomic_DNA"/>
</dbReference>
<evidence type="ECO:0000313" key="3">
    <source>
        <dbReference type="EMBL" id="CRG98283.1"/>
    </source>
</evidence>
<evidence type="ECO:0000313" key="5">
    <source>
        <dbReference type="EMBL" id="MBO3418053.1"/>
    </source>
</evidence>
<dbReference type="Proteomes" id="UP000668358">
    <property type="component" value="Unassembled WGS sequence"/>
</dbReference>
<organism evidence="3">
    <name type="scientific">Clostridium perfringens</name>
    <dbReference type="NCBI Taxonomy" id="1502"/>
    <lineage>
        <taxon>Bacteria</taxon>
        <taxon>Bacillati</taxon>
        <taxon>Bacillota</taxon>
        <taxon>Clostridia</taxon>
        <taxon>Eubacteriales</taxon>
        <taxon>Clostridiaceae</taxon>
        <taxon>Clostridium</taxon>
    </lineage>
</organism>
<name>A0A0K2Y2I4_CLOPF</name>
<dbReference type="EMBL" id="JAENRE010000017">
    <property type="protein sequence ID" value="MBO3418053.1"/>
    <property type="molecule type" value="Genomic_DNA"/>
</dbReference>
<dbReference type="EMBL" id="DACTBT010000042">
    <property type="protein sequence ID" value="HAT4299766.1"/>
    <property type="molecule type" value="Genomic_DNA"/>
</dbReference>
<reference evidence="4" key="3">
    <citation type="journal article" date="2018" name="Genome Biol.">
        <title>SKESA: strategic k-mer extension for scrupulous assemblies.</title>
        <authorList>
            <person name="Souvorov A."/>
            <person name="Agarwala R."/>
            <person name="Lipman D.J."/>
        </authorList>
    </citation>
    <scope>NUCLEOTIDE SEQUENCE</scope>
    <source>
        <strain evidence="4">C25</strain>
    </source>
</reference>
<evidence type="ECO:0000313" key="6">
    <source>
        <dbReference type="Proteomes" id="UP000668358"/>
    </source>
</evidence>
<dbReference type="GO" id="GO:0015074">
    <property type="term" value="P:DNA integration"/>
    <property type="evidence" value="ECO:0007669"/>
    <property type="project" value="InterPro"/>
</dbReference>
<dbReference type="Pfam" id="PF00589">
    <property type="entry name" value="Phage_integrase"/>
    <property type="match status" value="1"/>
</dbReference>
<dbReference type="Proteomes" id="UP000855421">
    <property type="component" value="Unassembled WGS sequence"/>
</dbReference>
<dbReference type="InterPro" id="IPR002104">
    <property type="entry name" value="Integrase_catalytic"/>
</dbReference>
<geneLocation type="plasmid" evidence="3">
    <name>pJIR4150</name>
</geneLocation>
<evidence type="ECO:0000313" key="4">
    <source>
        <dbReference type="EMBL" id="HAT4299766.1"/>
    </source>
</evidence>
<evidence type="ECO:0000259" key="2">
    <source>
        <dbReference type="PROSITE" id="PS51898"/>
    </source>
</evidence>
<dbReference type="RefSeq" id="WP_110003818.1">
    <property type="nucleotide sequence ID" value="NZ_CATNZR010000067.1"/>
</dbReference>
<dbReference type="AlphaFoldDB" id="A0A0K2Y2I4"/>
<dbReference type="GO" id="GO:0003677">
    <property type="term" value="F:DNA binding"/>
    <property type="evidence" value="ECO:0007669"/>
    <property type="project" value="InterPro"/>
</dbReference>
<reference evidence="5 6" key="5">
    <citation type="submission" date="2020-12" db="EMBL/GenBank/DDBJ databases">
        <title>Comparative genomics of Clostridium perfringens reveals patterns of host-associated phylogenetic clades and virulence factors.</title>
        <authorList>
            <person name="Smith A.H."/>
            <person name="Geier R."/>
        </authorList>
    </citation>
    <scope>NUCLEOTIDE SEQUENCE [LARGE SCALE GENOMIC DNA]</scope>
    <source>
        <strain evidence="5 6">CHD15829P</strain>
    </source>
</reference>
<reference evidence="3" key="1">
    <citation type="submission" date="2015-03" db="EMBL/GenBank/DDBJ databases">
        <authorList>
            <person name="Murphy D."/>
        </authorList>
    </citation>
    <scope>NUCLEOTIDE SEQUENCE</scope>
    <source>
        <strain evidence="3">JIR12708</strain>
        <plasmid evidence="3">pJIR4150</plasmid>
    </source>
</reference>
<evidence type="ECO:0000256" key="1">
    <source>
        <dbReference type="ARBA" id="ARBA00023172"/>
    </source>
</evidence>
<dbReference type="InterPro" id="IPR011010">
    <property type="entry name" value="DNA_brk_join_enz"/>
</dbReference>
<accession>A0A0K2Y2I4</accession>
<reference evidence="3" key="2">
    <citation type="submission" date="2015-09" db="EMBL/GenBank/DDBJ databases">
        <title>Functional analysis of a bacitracin resistant determinant located on ICECp1, a novel Tn916-like element from a conjugative plasmid in Clostridium perfringens.</title>
        <authorList>
            <person name="Han X."/>
            <person name="Du X.-D."/>
            <person name="Southey L."/>
            <person name="Bulach D.M."/>
            <person name="Seemann T."/>
            <person name="Yan X.-X."/>
            <person name="Bannam T.L."/>
            <person name="Rood J.I."/>
        </authorList>
    </citation>
    <scope>NUCLEOTIDE SEQUENCE [LARGE SCALE GENOMIC DNA]</scope>
    <source>
        <strain evidence="3">JIR12708</strain>
        <plasmid evidence="3">pJIR4150</plasmid>
    </source>
</reference>
<dbReference type="SUPFAM" id="SSF56349">
    <property type="entry name" value="DNA breaking-rejoining enzymes"/>
    <property type="match status" value="1"/>
</dbReference>
<dbReference type="Gene3D" id="1.10.443.10">
    <property type="entry name" value="Intergrase catalytic core"/>
    <property type="match status" value="1"/>
</dbReference>
<keyword evidence="3" id="KW-0614">Plasmid</keyword>
<gene>
    <name evidence="3" type="primary">intP</name>
    <name evidence="4" type="ORF">I9063_003190</name>
    <name evidence="5" type="ORF">JJB78_16440</name>
</gene>
<dbReference type="InterPro" id="IPR013762">
    <property type="entry name" value="Integrase-like_cat_sf"/>
</dbReference>
<feature type="domain" description="Tyr recombinase" evidence="2">
    <location>
        <begin position="96"/>
        <end position="266"/>
    </location>
</feature>
<keyword evidence="1" id="KW-0233">DNA recombination</keyword>
<sequence>MNVFNLKKEMKNIIYSDSSLSKNSIRDRNSALNKIFENFNNLDDVSVITKDKILDNLNSIKFKTKLSAGVNAIRFLKEHNLDVDFPSEDELKEIIKNKKKNNRKPTEEKNLIDIERKVNRVRKKNYRLAYKLMLESGLRVHEVAALKKDDFSFDKNLITINLREAKGNKLCSIELENKYLSKNISEFIETKNEDERVFPHMRYLQEQATKMGIKCHDLRRGFAKRTYKEELENDSSRSEALDKTRIKLRHTRSDTTKIYLNSKIKV</sequence>
<protein>
    <submittedName>
        <fullName evidence="5">Site-specific integrase</fullName>
    </submittedName>
    <submittedName>
        <fullName evidence="3">Tyrosine site-specific recombinase integrase</fullName>
    </submittedName>
    <submittedName>
        <fullName evidence="4">Tyrosine-type recombinase/integrase</fullName>
    </submittedName>
</protein>
<dbReference type="GO" id="GO:0006310">
    <property type="term" value="P:DNA recombination"/>
    <property type="evidence" value="ECO:0007669"/>
    <property type="project" value="UniProtKB-KW"/>
</dbReference>
<dbReference type="CDD" id="cd00397">
    <property type="entry name" value="DNA_BRE_C"/>
    <property type="match status" value="1"/>
</dbReference>